<evidence type="ECO:0000313" key="13">
    <source>
        <dbReference type="Proteomes" id="UP000027215"/>
    </source>
</evidence>
<dbReference type="CDD" id="cd04590">
    <property type="entry name" value="CBS_pair_CorC_HlyC_assoc"/>
    <property type="match status" value="1"/>
</dbReference>
<dbReference type="PATRIC" id="fig|155920.8.peg.1339"/>
<feature type="compositionally biased region" description="Basic and acidic residues" evidence="10">
    <location>
        <begin position="35"/>
        <end position="44"/>
    </location>
</feature>
<dbReference type="Gene3D" id="3.90.1280.20">
    <property type="match status" value="2"/>
</dbReference>
<evidence type="ECO:0000256" key="1">
    <source>
        <dbReference type="ARBA" id="ARBA00006337"/>
    </source>
</evidence>
<evidence type="ECO:0000256" key="8">
    <source>
        <dbReference type="ARBA" id="ARBA00040729"/>
    </source>
</evidence>
<dbReference type="Gene3D" id="3.30.465.10">
    <property type="match status" value="1"/>
</dbReference>
<dbReference type="SMART" id="SM00116">
    <property type="entry name" value="CBS"/>
    <property type="match status" value="2"/>
</dbReference>
<dbReference type="InterPro" id="IPR044751">
    <property type="entry name" value="Ion_transp-like_CBS"/>
</dbReference>
<keyword evidence="5 9" id="KW-0129">CBS domain</keyword>
<gene>
    <name evidence="12" type="ORF">D934_05640</name>
</gene>
<evidence type="ECO:0000259" key="11">
    <source>
        <dbReference type="PROSITE" id="PS51371"/>
    </source>
</evidence>
<evidence type="ECO:0000256" key="5">
    <source>
        <dbReference type="ARBA" id="ARBA00023122"/>
    </source>
</evidence>
<keyword evidence="6" id="KW-0170">Cobalt</keyword>
<dbReference type="InterPro" id="IPR036318">
    <property type="entry name" value="FAD-bd_PCMH-like_sf"/>
</dbReference>
<evidence type="ECO:0000256" key="4">
    <source>
        <dbReference type="ARBA" id="ARBA00022842"/>
    </source>
</evidence>
<reference evidence="12 13" key="1">
    <citation type="submission" date="2013-08" db="EMBL/GenBank/DDBJ databases">
        <authorList>
            <person name="Stouthamer R."/>
            <person name="Nunney L."/>
        </authorList>
    </citation>
    <scope>NUCLEOTIDE SEQUENCE [LARGE SCALE GENOMIC DNA]</scope>
    <source>
        <strain evidence="13">ann-1</strain>
    </source>
</reference>
<keyword evidence="4" id="KW-0460">Magnesium</keyword>
<evidence type="ECO:0000256" key="7">
    <source>
        <dbReference type="ARBA" id="ARBA00037273"/>
    </source>
</evidence>
<protein>
    <recommendedName>
        <fullName evidence="8">Magnesium and cobalt efflux protein CorC</fullName>
    </recommendedName>
</protein>
<keyword evidence="3" id="KW-0677">Repeat</keyword>
<dbReference type="SUPFAM" id="SSF54631">
    <property type="entry name" value="CBS-domain pair"/>
    <property type="match status" value="1"/>
</dbReference>
<dbReference type="InterPro" id="IPR046342">
    <property type="entry name" value="CBS_dom_sf"/>
</dbReference>
<dbReference type="HOGENOM" id="CLU_015237_3_0_6"/>
<dbReference type="AlphaFoldDB" id="A0A060HAD7"/>
<evidence type="ECO:0000256" key="10">
    <source>
        <dbReference type="SAM" id="MobiDB-lite"/>
    </source>
</evidence>
<dbReference type="PANTHER" id="PTHR22777">
    <property type="entry name" value="HEMOLYSIN-RELATED"/>
    <property type="match status" value="1"/>
</dbReference>
<dbReference type="InterPro" id="IPR016169">
    <property type="entry name" value="FAD-bd_PCMH_sub2"/>
</dbReference>
<dbReference type="Pfam" id="PF03471">
    <property type="entry name" value="CorC_HlyC"/>
    <property type="match status" value="1"/>
</dbReference>
<accession>A0A060HAD7</accession>
<dbReference type="SMART" id="SM01091">
    <property type="entry name" value="CorC_HlyC"/>
    <property type="match status" value="1"/>
</dbReference>
<evidence type="ECO:0000256" key="3">
    <source>
        <dbReference type="ARBA" id="ARBA00022737"/>
    </source>
</evidence>
<dbReference type="InterPro" id="IPR000644">
    <property type="entry name" value="CBS_dom"/>
</dbReference>
<dbReference type="GO" id="GO:0050660">
    <property type="term" value="F:flavin adenine dinucleotide binding"/>
    <property type="evidence" value="ECO:0007669"/>
    <property type="project" value="InterPro"/>
</dbReference>
<name>A0A060HAD7_XYLFS</name>
<feature type="domain" description="CBS" evidence="11">
    <location>
        <begin position="104"/>
        <end position="163"/>
    </location>
</feature>
<evidence type="ECO:0000256" key="6">
    <source>
        <dbReference type="ARBA" id="ARBA00023285"/>
    </source>
</evidence>
<dbReference type="GO" id="GO:0005886">
    <property type="term" value="C:plasma membrane"/>
    <property type="evidence" value="ECO:0007669"/>
    <property type="project" value="TreeGrafter"/>
</dbReference>
<dbReference type="KEGG" id="xfs:D934_05640"/>
<dbReference type="Proteomes" id="UP000027215">
    <property type="component" value="Chromosome"/>
</dbReference>
<proteinExistence type="inferred from homology"/>
<keyword evidence="2" id="KW-0813">Transport</keyword>
<feature type="region of interest" description="Disordered" evidence="10">
    <location>
        <begin position="1"/>
        <end position="44"/>
    </location>
</feature>
<dbReference type="SUPFAM" id="SSF56176">
    <property type="entry name" value="FAD-binding/transporter-associated domain-like"/>
    <property type="match status" value="1"/>
</dbReference>
<comment type="function">
    <text evidence="7">Plays a role in the transport of magnesium and cobalt ions.</text>
</comment>
<dbReference type="InterPro" id="IPR005170">
    <property type="entry name" value="Transptr-assoc_dom"/>
</dbReference>
<evidence type="ECO:0000313" key="12">
    <source>
        <dbReference type="EMBL" id="AIC09877.1"/>
    </source>
</evidence>
<comment type="similarity">
    <text evidence="1">Belongs to the UPF0053 family.</text>
</comment>
<dbReference type="PROSITE" id="PS51371">
    <property type="entry name" value="CBS"/>
    <property type="match status" value="2"/>
</dbReference>
<evidence type="ECO:0000256" key="2">
    <source>
        <dbReference type="ARBA" id="ARBA00022448"/>
    </source>
</evidence>
<sequence>MIFQKHVPHTQPAKLATTPSPPGTATTPSLMSEDDDHRTITESQEKRRSWLERLSAAFSGDPHTLDDLLVILRSAEHHGIIATDTLRMMEGAIAIADLTVGDVMVPRSQMVSLPVESDLQTITKQMVESGHSRFPVHGENKDEVLGILLAKDLLRGVSANHTITNVHELLRPVGMIPESKKLNVLLKEFRLSHNHMAIVVDEYGGVAGLVTIEDVLEQIVGDIDDEHDETEDQTNMIAIQADGCYIVDALTPIEDFNERFNAEFPDDDYDTIGGLVTEAIGHLPETGDELTIGRFAFRVAKANARRIHILHVTVLPPNEQNTA</sequence>
<evidence type="ECO:0000256" key="9">
    <source>
        <dbReference type="PROSITE-ProRule" id="PRU00703"/>
    </source>
</evidence>
<dbReference type="Pfam" id="PF21917">
    <property type="entry name" value="NMB0537_N"/>
    <property type="match status" value="1"/>
</dbReference>
<dbReference type="Pfam" id="PF00571">
    <property type="entry name" value="CBS"/>
    <property type="match status" value="2"/>
</dbReference>
<feature type="domain" description="CBS" evidence="11">
    <location>
        <begin position="169"/>
        <end position="229"/>
    </location>
</feature>
<dbReference type="InterPro" id="IPR054115">
    <property type="entry name" value="CorC_N"/>
</dbReference>
<dbReference type="PANTHER" id="PTHR22777:SF27">
    <property type="entry name" value="MAGNESIUM AND COBALT EFFLUX PROTEIN CORC"/>
    <property type="match status" value="1"/>
</dbReference>
<dbReference type="EMBL" id="CP006696">
    <property type="protein sequence ID" value="AIC09877.1"/>
    <property type="molecule type" value="Genomic_DNA"/>
</dbReference>
<organism evidence="12 13">
    <name type="scientific">Xylella fastidiosa subsp. sandyi Ann-1</name>
    <dbReference type="NCBI Taxonomy" id="155920"/>
    <lineage>
        <taxon>Bacteria</taxon>
        <taxon>Pseudomonadati</taxon>
        <taxon>Pseudomonadota</taxon>
        <taxon>Gammaproteobacteria</taxon>
        <taxon>Lysobacterales</taxon>
        <taxon>Lysobacteraceae</taxon>
        <taxon>Xylella</taxon>
    </lineage>
</organism>
<dbReference type="FunFam" id="3.10.580.10:FF:000002">
    <property type="entry name" value="Magnesium/cobalt efflux protein CorC"/>
    <property type="match status" value="1"/>
</dbReference>
<dbReference type="FunFam" id="3.30.465.10:FF:000023">
    <property type="entry name" value="Magnesium and cobalt transporter"/>
    <property type="match status" value="1"/>
</dbReference>